<organism evidence="1 2">
    <name type="scientific">Parthenolecanium corni</name>
    <dbReference type="NCBI Taxonomy" id="536013"/>
    <lineage>
        <taxon>Eukaryota</taxon>
        <taxon>Metazoa</taxon>
        <taxon>Ecdysozoa</taxon>
        <taxon>Arthropoda</taxon>
        <taxon>Hexapoda</taxon>
        <taxon>Insecta</taxon>
        <taxon>Pterygota</taxon>
        <taxon>Neoptera</taxon>
        <taxon>Paraneoptera</taxon>
        <taxon>Hemiptera</taxon>
        <taxon>Sternorrhyncha</taxon>
        <taxon>Coccoidea</taxon>
        <taxon>Coccidae</taxon>
        <taxon>Parthenolecanium</taxon>
    </lineage>
</organism>
<dbReference type="EMBL" id="JBBCAQ010000036">
    <property type="protein sequence ID" value="KAK7575956.1"/>
    <property type="molecule type" value="Genomic_DNA"/>
</dbReference>
<sequence length="95" mass="9755">MPDGCSGDVNNNGTSAKCLNSSCIAGVVSSATTGKSVAESGANNHSSSTKNILSLGGNECSAPRRVQVTAKVLFGSINAISDMKQNEKLQKKRPK</sequence>
<name>A0AAN9XYX3_9HEMI</name>
<evidence type="ECO:0000313" key="1">
    <source>
        <dbReference type="EMBL" id="KAK7575956.1"/>
    </source>
</evidence>
<keyword evidence="2" id="KW-1185">Reference proteome</keyword>
<dbReference type="Proteomes" id="UP001367676">
    <property type="component" value="Unassembled WGS sequence"/>
</dbReference>
<reference evidence="1 2" key="1">
    <citation type="submission" date="2024-03" db="EMBL/GenBank/DDBJ databases">
        <title>Adaptation during the transition from Ophiocordyceps entomopathogen to insect associate is accompanied by gene loss and intensified selection.</title>
        <authorList>
            <person name="Ward C.M."/>
            <person name="Onetto C.A."/>
            <person name="Borneman A.R."/>
        </authorList>
    </citation>
    <scope>NUCLEOTIDE SEQUENCE [LARGE SCALE GENOMIC DNA]</scope>
    <source>
        <strain evidence="1">AWRI1</strain>
        <tissue evidence="1">Single Adult Female</tissue>
    </source>
</reference>
<gene>
    <name evidence="1" type="ORF">V9T40_012242</name>
</gene>
<accession>A0AAN9XYX3</accession>
<protein>
    <submittedName>
        <fullName evidence="1">Uncharacterized protein</fullName>
    </submittedName>
</protein>
<evidence type="ECO:0000313" key="2">
    <source>
        <dbReference type="Proteomes" id="UP001367676"/>
    </source>
</evidence>
<comment type="caution">
    <text evidence="1">The sequence shown here is derived from an EMBL/GenBank/DDBJ whole genome shotgun (WGS) entry which is preliminary data.</text>
</comment>
<proteinExistence type="predicted"/>
<dbReference type="AlphaFoldDB" id="A0AAN9XYX3"/>